<dbReference type="PROSITE" id="PS50804">
    <property type="entry name" value="SCAN_BOX"/>
    <property type="match status" value="1"/>
</dbReference>
<dbReference type="Pfam" id="PF02023">
    <property type="entry name" value="SCAN"/>
    <property type="match status" value="1"/>
</dbReference>
<dbReference type="InterPro" id="IPR003309">
    <property type="entry name" value="SCAN_dom"/>
</dbReference>
<dbReference type="InterPro" id="IPR038269">
    <property type="entry name" value="SCAN_sf"/>
</dbReference>
<accession>A0A974CQN2</accession>
<dbReference type="SMART" id="SM00431">
    <property type="entry name" value="SCAN"/>
    <property type="match status" value="1"/>
</dbReference>
<feature type="domain" description="SCAN box" evidence="2">
    <location>
        <begin position="12"/>
        <end position="89"/>
    </location>
</feature>
<dbReference type="SUPFAM" id="SSF47353">
    <property type="entry name" value="Retrovirus capsid dimerization domain-like"/>
    <property type="match status" value="1"/>
</dbReference>
<dbReference type="InterPro" id="IPR050916">
    <property type="entry name" value="SCAN-C2H2_zinc_finger"/>
</dbReference>
<organism evidence="3 4">
    <name type="scientific">Xenopus laevis</name>
    <name type="common">African clawed frog</name>
    <dbReference type="NCBI Taxonomy" id="8355"/>
    <lineage>
        <taxon>Eukaryota</taxon>
        <taxon>Metazoa</taxon>
        <taxon>Chordata</taxon>
        <taxon>Craniata</taxon>
        <taxon>Vertebrata</taxon>
        <taxon>Euteleostomi</taxon>
        <taxon>Amphibia</taxon>
        <taxon>Batrachia</taxon>
        <taxon>Anura</taxon>
        <taxon>Pipoidea</taxon>
        <taxon>Pipidae</taxon>
        <taxon>Xenopodinae</taxon>
        <taxon>Xenopus</taxon>
        <taxon>Xenopus</taxon>
    </lineage>
</organism>
<name>A0A974CQN2_XENLA</name>
<evidence type="ECO:0000313" key="3">
    <source>
        <dbReference type="EMBL" id="OCT76601.1"/>
    </source>
</evidence>
<dbReference type="PANTHER" id="PTHR45935">
    <property type="entry name" value="PROTEIN ZBED8-RELATED"/>
    <property type="match status" value="1"/>
</dbReference>
<protein>
    <recommendedName>
        <fullName evidence="2">SCAN box domain-containing protein</fullName>
    </recommendedName>
</protein>
<gene>
    <name evidence="3" type="ORF">XELAEV_18031804mg</name>
</gene>
<proteinExistence type="predicted"/>
<reference evidence="4" key="1">
    <citation type="journal article" date="2016" name="Nature">
        <title>Genome evolution in the allotetraploid frog Xenopus laevis.</title>
        <authorList>
            <person name="Session A.M."/>
            <person name="Uno Y."/>
            <person name="Kwon T."/>
            <person name="Chapman J.A."/>
            <person name="Toyoda A."/>
            <person name="Takahashi S."/>
            <person name="Fukui A."/>
            <person name="Hikosaka A."/>
            <person name="Suzuki A."/>
            <person name="Kondo M."/>
            <person name="van Heeringen S.J."/>
            <person name="Quigley I."/>
            <person name="Heinz S."/>
            <person name="Ogino H."/>
            <person name="Ochi H."/>
            <person name="Hellsten U."/>
            <person name="Lyons J.B."/>
            <person name="Simakov O."/>
            <person name="Putnam N."/>
            <person name="Stites J."/>
            <person name="Kuroki Y."/>
            <person name="Tanaka T."/>
            <person name="Michiue T."/>
            <person name="Watanabe M."/>
            <person name="Bogdanovic O."/>
            <person name="Lister R."/>
            <person name="Georgiou G."/>
            <person name="Paranjpe S.S."/>
            <person name="van Kruijsbergen I."/>
            <person name="Shu S."/>
            <person name="Carlson J."/>
            <person name="Kinoshita T."/>
            <person name="Ohta Y."/>
            <person name="Mawaribuchi S."/>
            <person name="Jenkins J."/>
            <person name="Grimwood J."/>
            <person name="Schmutz J."/>
            <person name="Mitros T."/>
            <person name="Mozaffari S.V."/>
            <person name="Suzuki Y."/>
            <person name="Haramoto Y."/>
            <person name="Yamamoto T.S."/>
            <person name="Takagi C."/>
            <person name="Heald R."/>
            <person name="Miller K."/>
            <person name="Haudenschild C."/>
            <person name="Kitzman J."/>
            <person name="Nakayama T."/>
            <person name="Izutsu Y."/>
            <person name="Robert J."/>
            <person name="Fortriede J."/>
            <person name="Burns K."/>
            <person name="Lotay V."/>
            <person name="Karimi K."/>
            <person name="Yasuoka Y."/>
            <person name="Dichmann D.S."/>
            <person name="Flajnik M.F."/>
            <person name="Houston D.W."/>
            <person name="Shendure J."/>
            <person name="DuPasquier L."/>
            <person name="Vize P.D."/>
            <person name="Zorn A.M."/>
            <person name="Ito M."/>
            <person name="Marcotte E.M."/>
            <person name="Wallingford J.B."/>
            <person name="Ito Y."/>
            <person name="Asashima M."/>
            <person name="Ueno N."/>
            <person name="Matsuda Y."/>
            <person name="Veenstra G.J."/>
            <person name="Fujiyama A."/>
            <person name="Harland R.M."/>
            <person name="Taira M."/>
            <person name="Rokhsar D.S."/>
        </authorList>
    </citation>
    <scope>NUCLEOTIDE SEQUENCE [LARGE SCALE GENOMIC DNA]</scope>
    <source>
        <strain evidence="4">J</strain>
    </source>
</reference>
<dbReference type="AlphaFoldDB" id="A0A974CQN2"/>
<evidence type="ECO:0000259" key="2">
    <source>
        <dbReference type="PROSITE" id="PS50804"/>
    </source>
</evidence>
<dbReference type="EMBL" id="CM004476">
    <property type="protein sequence ID" value="OCT76601.1"/>
    <property type="molecule type" value="Genomic_DNA"/>
</dbReference>
<dbReference type="PANTHER" id="PTHR45935:SF15">
    <property type="entry name" value="SCAN BOX DOMAIN-CONTAINING PROTEIN"/>
    <property type="match status" value="1"/>
</dbReference>
<evidence type="ECO:0000313" key="4">
    <source>
        <dbReference type="Proteomes" id="UP000694892"/>
    </source>
</evidence>
<evidence type="ECO:0000256" key="1">
    <source>
        <dbReference type="ARBA" id="ARBA00023242"/>
    </source>
</evidence>
<dbReference type="Gene3D" id="1.10.4020.10">
    <property type="entry name" value="DNA breaking-rejoining enzymes"/>
    <property type="match status" value="1"/>
</dbReference>
<dbReference type="Proteomes" id="UP000694892">
    <property type="component" value="Chromosome 6L"/>
</dbReference>
<sequence length="127" mass="14720">MDRLGLTPEAYRQRFRAEPYSTQVRPRVLAQQFMDFCTGWIQPAGKTADQVIETVVLEQFLLVLPVEVRQWVQRHQAITLPLTVQLVENYLLAEEELNGLMGLMGSKFPFVWQLHPGCLLLCCWEET</sequence>
<keyword evidence="1" id="KW-0539">Nucleus</keyword>
<dbReference type="OMA" id="QELSHRW"/>